<keyword evidence="2" id="KW-0418">Kinase</keyword>
<feature type="domain" description="Cyclic nucleotide-binding" evidence="1">
    <location>
        <begin position="88"/>
        <end position="181"/>
    </location>
</feature>
<accession>A0A1T5G5B6</accession>
<gene>
    <name evidence="2" type="ORF">SAMN05660293_03684</name>
</gene>
<keyword evidence="2" id="KW-0808">Transferase</keyword>
<dbReference type="EMBL" id="FUZA01000005">
    <property type="protein sequence ID" value="SKC03673.1"/>
    <property type="molecule type" value="Genomic_DNA"/>
</dbReference>
<name>A0A1T5G5B6_9BACT</name>
<evidence type="ECO:0000313" key="3">
    <source>
        <dbReference type="Proteomes" id="UP000190897"/>
    </source>
</evidence>
<dbReference type="Pfam" id="PF00027">
    <property type="entry name" value="cNMP_binding"/>
    <property type="match status" value="1"/>
</dbReference>
<dbReference type="SUPFAM" id="SSF51206">
    <property type="entry name" value="cAMP-binding domain-like"/>
    <property type="match status" value="1"/>
</dbReference>
<keyword evidence="3" id="KW-1185">Reference proteome</keyword>
<dbReference type="Gene3D" id="2.60.120.10">
    <property type="entry name" value="Jelly Rolls"/>
    <property type="match status" value="1"/>
</dbReference>
<dbReference type="OrthoDB" id="792939at2"/>
<protein>
    <submittedName>
        <fullName evidence="2">cAMP-binding domain of CRP or a regulatory subunit of cAMP-dependent protein kinases</fullName>
    </submittedName>
</protein>
<dbReference type="CDD" id="cd00038">
    <property type="entry name" value="CAP_ED"/>
    <property type="match status" value="1"/>
</dbReference>
<dbReference type="GO" id="GO:0016301">
    <property type="term" value="F:kinase activity"/>
    <property type="evidence" value="ECO:0007669"/>
    <property type="project" value="UniProtKB-KW"/>
</dbReference>
<proteinExistence type="predicted"/>
<dbReference type="STRING" id="651661.SAMN05660293_03684"/>
<reference evidence="3" key="1">
    <citation type="submission" date="2017-02" db="EMBL/GenBank/DDBJ databases">
        <authorList>
            <person name="Varghese N."/>
            <person name="Submissions S."/>
        </authorList>
    </citation>
    <scope>NUCLEOTIDE SEQUENCE [LARGE SCALE GENOMIC DNA]</scope>
    <source>
        <strain evidence="3">DSM 22270</strain>
    </source>
</reference>
<dbReference type="AlphaFoldDB" id="A0A1T5G5B6"/>
<dbReference type="InterPro" id="IPR014710">
    <property type="entry name" value="RmlC-like_jellyroll"/>
</dbReference>
<evidence type="ECO:0000259" key="1">
    <source>
        <dbReference type="PROSITE" id="PS50042"/>
    </source>
</evidence>
<evidence type="ECO:0000313" key="2">
    <source>
        <dbReference type="EMBL" id="SKC03673.1"/>
    </source>
</evidence>
<dbReference type="InterPro" id="IPR018490">
    <property type="entry name" value="cNMP-bd_dom_sf"/>
</dbReference>
<sequence length="254" mass="29363">MYPQSKARAPFNSATSAVGDNLAANIKKMGQIWKRLGHLLRFVGSCGAHRNEMLQLSYFHMIDSEPMYSEILRATGTYTDEEERLFEEAVMALQINRNEVILHKGEVAKSIYYLLSGAVYQYEQVSQMDRNIIDLRVQNEWFFDYQSLISQRPSETYIQAFSDCHLLELRLDTVHYLTGRSIAFLQLNKVLQGASERLRFFDQAMTPGEKYAFILDNRPRLIQAFPLKMIASYLKLTPETLSRVRKSIIRTAIS</sequence>
<dbReference type="PROSITE" id="PS50042">
    <property type="entry name" value="CNMP_BINDING_3"/>
    <property type="match status" value="1"/>
</dbReference>
<dbReference type="InterPro" id="IPR000595">
    <property type="entry name" value="cNMP-bd_dom"/>
</dbReference>
<dbReference type="Proteomes" id="UP000190897">
    <property type="component" value="Unassembled WGS sequence"/>
</dbReference>
<organism evidence="2 3">
    <name type="scientific">Dyadobacter psychrophilus</name>
    <dbReference type="NCBI Taxonomy" id="651661"/>
    <lineage>
        <taxon>Bacteria</taxon>
        <taxon>Pseudomonadati</taxon>
        <taxon>Bacteroidota</taxon>
        <taxon>Cytophagia</taxon>
        <taxon>Cytophagales</taxon>
        <taxon>Spirosomataceae</taxon>
        <taxon>Dyadobacter</taxon>
    </lineage>
</organism>